<dbReference type="EMBL" id="UYRU01056370">
    <property type="protein sequence ID" value="VDN13430.1"/>
    <property type="molecule type" value="Genomic_DNA"/>
</dbReference>
<evidence type="ECO:0000313" key="2">
    <source>
        <dbReference type="Proteomes" id="UP000281553"/>
    </source>
</evidence>
<organism evidence="1 2">
    <name type="scientific">Dibothriocephalus latus</name>
    <name type="common">Fish tapeworm</name>
    <name type="synonym">Diphyllobothrium latum</name>
    <dbReference type="NCBI Taxonomy" id="60516"/>
    <lineage>
        <taxon>Eukaryota</taxon>
        <taxon>Metazoa</taxon>
        <taxon>Spiralia</taxon>
        <taxon>Lophotrochozoa</taxon>
        <taxon>Platyhelminthes</taxon>
        <taxon>Cestoda</taxon>
        <taxon>Eucestoda</taxon>
        <taxon>Diphyllobothriidea</taxon>
        <taxon>Diphyllobothriidae</taxon>
        <taxon>Dibothriocephalus</taxon>
    </lineage>
</organism>
<reference evidence="1 2" key="1">
    <citation type="submission" date="2018-11" db="EMBL/GenBank/DDBJ databases">
        <authorList>
            <consortium name="Pathogen Informatics"/>
        </authorList>
    </citation>
    <scope>NUCLEOTIDE SEQUENCE [LARGE SCALE GENOMIC DNA]</scope>
</reference>
<dbReference type="AlphaFoldDB" id="A0A3P7LJ55"/>
<protein>
    <submittedName>
        <fullName evidence="1">Uncharacterized protein</fullName>
    </submittedName>
</protein>
<dbReference type="InterPro" id="IPR015943">
    <property type="entry name" value="WD40/YVTN_repeat-like_dom_sf"/>
</dbReference>
<dbReference type="InterPro" id="IPR036322">
    <property type="entry name" value="WD40_repeat_dom_sf"/>
</dbReference>
<name>A0A3P7LJ55_DIBLA</name>
<keyword evidence="2" id="KW-1185">Reference proteome</keyword>
<evidence type="ECO:0000313" key="1">
    <source>
        <dbReference type="EMBL" id="VDN13430.1"/>
    </source>
</evidence>
<accession>A0A3P7LJ55</accession>
<gene>
    <name evidence="1" type="ORF">DILT_LOCUS9261</name>
</gene>
<dbReference type="SUPFAM" id="SSF50978">
    <property type="entry name" value="WD40 repeat-like"/>
    <property type="match status" value="1"/>
</dbReference>
<proteinExistence type="predicted"/>
<dbReference type="OrthoDB" id="341486at2759"/>
<dbReference type="Proteomes" id="UP000281553">
    <property type="component" value="Unassembled WGS sequence"/>
</dbReference>
<dbReference type="Gene3D" id="2.130.10.10">
    <property type="entry name" value="YVTN repeat-like/Quinoprotein amine dehydrogenase"/>
    <property type="match status" value="1"/>
</dbReference>
<sequence length="203" mass="22525">MNNKDLISRSNRCCTFLAWNPWKTNLLAQGLERGRSNREPSILIWDVVNSTGTSQSANYFFPPTGCPSAPCIPELANTNHPAEMLLNYGQRMNSVFGLDKTSNSPVAMFCNRPLCDACHNESVNSFAWLSKGSFIAGVMGKYLKVYDISGNEGWLGVLLADSTFVKVFNAQLPFSQPMEESEQSLLELRAMSLPDLTHCLHLP</sequence>